<dbReference type="FunFam" id="4.10.1000.10:FF:000003">
    <property type="entry name" value="Zinc finger CCCH domain-containing protein"/>
    <property type="match status" value="1"/>
</dbReference>
<feature type="zinc finger region" description="C3H1-type" evidence="4">
    <location>
        <begin position="64"/>
        <end position="92"/>
    </location>
</feature>
<dbReference type="SMART" id="SM00356">
    <property type="entry name" value="ZnF_C3H1"/>
    <property type="match status" value="1"/>
</dbReference>
<evidence type="ECO:0000256" key="4">
    <source>
        <dbReference type="PROSITE-ProRule" id="PRU00723"/>
    </source>
</evidence>
<evidence type="ECO:0000259" key="6">
    <source>
        <dbReference type="PROSITE" id="PS50103"/>
    </source>
</evidence>
<evidence type="ECO:0000313" key="8">
    <source>
        <dbReference type="Proteomes" id="UP000195570"/>
    </source>
</evidence>
<dbReference type="GO" id="GO:0051252">
    <property type="term" value="P:regulation of RNA metabolic process"/>
    <property type="evidence" value="ECO:0007669"/>
    <property type="project" value="UniProtKB-ARBA"/>
</dbReference>
<protein>
    <submittedName>
        <fullName evidence="7">Zinc finger CCCH domain containing protein 11</fullName>
    </submittedName>
</protein>
<keyword evidence="2 4" id="KW-0863">Zinc-finger</keyword>
<dbReference type="EMBL" id="CZPT02001629">
    <property type="protein sequence ID" value="SCU71464.1"/>
    <property type="molecule type" value="Genomic_DNA"/>
</dbReference>
<dbReference type="Gene3D" id="4.10.1000.10">
    <property type="entry name" value="Zinc finger, CCCH-type"/>
    <property type="match status" value="1"/>
</dbReference>
<sequence>MSTATSAPVVESMSDTVVCPQLSRHSTSLEELYTIGYNRSHSPSCFSSAGCEEEEGQKNVLAERYKTKLCKNFVQYGTCPYDIRCMFAHGEEELRTAEMNIMDGLVTKDAITSFQKLWHRAVSASSGSKHHSSHVANRRGVMTTATTTTTAGGSTDAAMHICRRMQRVVAAAAAAVPCGGRRVVSGSIRIRGCVRHNPYCHNILPTVSRYYSTMPDVFTRPYSKSDSCGNEAITEGNAWTYANEEGNEKETPAMISSGVPELTAWKRFNYVAERSQCTSVPEQNLPCADFAAIKESNNTGGNASGVDVENVDDAEHSTCSSVGNESGYFCRASRSASCGEQSQSHLKREGNEGRGEGLHMFLSL</sequence>
<dbReference type="GeneID" id="92376985"/>
<dbReference type="VEuPathDB" id="TriTrypDB:TEOVI_000304500"/>
<evidence type="ECO:0000256" key="1">
    <source>
        <dbReference type="ARBA" id="ARBA00022723"/>
    </source>
</evidence>
<dbReference type="Proteomes" id="UP000195570">
    <property type="component" value="Unassembled WGS sequence"/>
</dbReference>
<proteinExistence type="predicted"/>
<comment type="caution">
    <text evidence="7">The sequence shown here is derived from an EMBL/GenBank/DDBJ whole genome shotgun (WGS) entry which is preliminary data.</text>
</comment>
<dbReference type="RefSeq" id="XP_067082131.1">
    <property type="nucleotide sequence ID" value="XM_067226030.1"/>
</dbReference>
<dbReference type="InterPro" id="IPR036855">
    <property type="entry name" value="Znf_CCCH_sf"/>
</dbReference>
<dbReference type="GO" id="GO:0008270">
    <property type="term" value="F:zinc ion binding"/>
    <property type="evidence" value="ECO:0007669"/>
    <property type="project" value="UniProtKB-KW"/>
</dbReference>
<gene>
    <name evidence="7" type="ORF">TEOVI_000304500</name>
</gene>
<dbReference type="GO" id="GO:0010468">
    <property type="term" value="P:regulation of gene expression"/>
    <property type="evidence" value="ECO:0007669"/>
    <property type="project" value="UniProtKB-ARBA"/>
</dbReference>
<organism evidence="7 8">
    <name type="scientific">Trypanosoma equiperdum</name>
    <dbReference type="NCBI Taxonomy" id="5694"/>
    <lineage>
        <taxon>Eukaryota</taxon>
        <taxon>Discoba</taxon>
        <taxon>Euglenozoa</taxon>
        <taxon>Kinetoplastea</taxon>
        <taxon>Metakinetoplastina</taxon>
        <taxon>Trypanosomatida</taxon>
        <taxon>Trypanosomatidae</taxon>
        <taxon>Trypanosoma</taxon>
    </lineage>
</organism>
<evidence type="ECO:0000313" key="7">
    <source>
        <dbReference type="EMBL" id="SCU71464.1"/>
    </source>
</evidence>
<keyword evidence="8" id="KW-1185">Reference proteome</keyword>
<dbReference type="AlphaFoldDB" id="A0A1G4IGE8"/>
<evidence type="ECO:0000256" key="5">
    <source>
        <dbReference type="SAM" id="MobiDB-lite"/>
    </source>
</evidence>
<dbReference type="InterPro" id="IPR000571">
    <property type="entry name" value="Znf_CCCH"/>
</dbReference>
<keyword evidence="3 4" id="KW-0862">Zinc</keyword>
<evidence type="ECO:0000256" key="2">
    <source>
        <dbReference type="ARBA" id="ARBA00022771"/>
    </source>
</evidence>
<accession>A0A1G4IGE8</accession>
<feature type="region of interest" description="Disordered" evidence="5">
    <location>
        <begin position="340"/>
        <end position="364"/>
    </location>
</feature>
<feature type="domain" description="C3H1-type" evidence="6">
    <location>
        <begin position="64"/>
        <end position="92"/>
    </location>
</feature>
<name>A0A1G4IGE8_TRYEQ</name>
<evidence type="ECO:0000256" key="3">
    <source>
        <dbReference type="ARBA" id="ARBA00022833"/>
    </source>
</evidence>
<feature type="compositionally biased region" description="Basic and acidic residues" evidence="5">
    <location>
        <begin position="346"/>
        <end position="357"/>
    </location>
</feature>
<dbReference type="PROSITE" id="PS50103">
    <property type="entry name" value="ZF_C3H1"/>
    <property type="match status" value="1"/>
</dbReference>
<keyword evidence="1 4" id="KW-0479">Metal-binding</keyword>
<dbReference type="Pfam" id="PF00642">
    <property type="entry name" value="zf-CCCH"/>
    <property type="match status" value="1"/>
</dbReference>
<reference evidence="7" key="1">
    <citation type="submission" date="2016-09" db="EMBL/GenBank/DDBJ databases">
        <authorList>
            <person name="Hebert L."/>
            <person name="Moumen B."/>
        </authorList>
    </citation>
    <scope>NUCLEOTIDE SEQUENCE [LARGE SCALE GENOMIC DNA]</scope>
    <source>
        <strain evidence="7">OVI</strain>
    </source>
</reference>
<dbReference type="SUPFAM" id="SSF90229">
    <property type="entry name" value="CCCH zinc finger"/>
    <property type="match status" value="1"/>
</dbReference>